<protein>
    <submittedName>
        <fullName evidence="1">Uncharacterized protein</fullName>
    </submittedName>
</protein>
<gene>
    <name evidence="1" type="ORF">BofuT4_uP124990.1</name>
</gene>
<organism evidence="1 2">
    <name type="scientific">Botryotinia fuckeliana (strain T4)</name>
    <name type="common">Noble rot fungus</name>
    <name type="synonym">Botrytis cinerea</name>
    <dbReference type="NCBI Taxonomy" id="999810"/>
    <lineage>
        <taxon>Eukaryota</taxon>
        <taxon>Fungi</taxon>
        <taxon>Dikarya</taxon>
        <taxon>Ascomycota</taxon>
        <taxon>Pezizomycotina</taxon>
        <taxon>Leotiomycetes</taxon>
        <taxon>Helotiales</taxon>
        <taxon>Sclerotiniaceae</taxon>
        <taxon>Botrytis</taxon>
    </lineage>
</organism>
<dbReference type="Proteomes" id="UP000008177">
    <property type="component" value="Unplaced contigs"/>
</dbReference>
<evidence type="ECO:0000313" key="2">
    <source>
        <dbReference type="Proteomes" id="UP000008177"/>
    </source>
</evidence>
<accession>G2YS53</accession>
<name>G2YS53_BOTF4</name>
<dbReference type="AlphaFoldDB" id="G2YS53"/>
<sequence length="56" mass="6166">MYVTPKLDAGWMTNYEKSSLVSMANAHDNPLSGLRGLAHVHYPICATYILITKTGN</sequence>
<dbReference type="HOGENOM" id="CLU_3013975_0_0_1"/>
<dbReference type="EMBL" id="FQ790351">
    <property type="protein sequence ID" value="CCD54451.1"/>
    <property type="molecule type" value="Genomic_DNA"/>
</dbReference>
<proteinExistence type="predicted"/>
<evidence type="ECO:0000313" key="1">
    <source>
        <dbReference type="EMBL" id="CCD54451.1"/>
    </source>
</evidence>
<dbReference type="InParanoid" id="G2YS53"/>
<reference evidence="2" key="1">
    <citation type="journal article" date="2011" name="PLoS Genet.">
        <title>Genomic analysis of the necrotrophic fungal pathogens Sclerotinia sclerotiorum and Botrytis cinerea.</title>
        <authorList>
            <person name="Amselem J."/>
            <person name="Cuomo C.A."/>
            <person name="van Kan J.A."/>
            <person name="Viaud M."/>
            <person name="Benito E.P."/>
            <person name="Couloux A."/>
            <person name="Coutinho P.M."/>
            <person name="de Vries R.P."/>
            <person name="Dyer P.S."/>
            <person name="Fillinger S."/>
            <person name="Fournier E."/>
            <person name="Gout L."/>
            <person name="Hahn M."/>
            <person name="Kohn L."/>
            <person name="Lapalu N."/>
            <person name="Plummer K.M."/>
            <person name="Pradier J.M."/>
            <person name="Quevillon E."/>
            <person name="Sharon A."/>
            <person name="Simon A."/>
            <person name="ten Have A."/>
            <person name="Tudzynski B."/>
            <person name="Tudzynski P."/>
            <person name="Wincker P."/>
            <person name="Andrew M."/>
            <person name="Anthouard V."/>
            <person name="Beever R.E."/>
            <person name="Beffa R."/>
            <person name="Benoit I."/>
            <person name="Bouzid O."/>
            <person name="Brault B."/>
            <person name="Chen Z."/>
            <person name="Choquer M."/>
            <person name="Collemare J."/>
            <person name="Cotton P."/>
            <person name="Danchin E.G."/>
            <person name="Da Silva C."/>
            <person name="Gautier A."/>
            <person name="Giraud C."/>
            <person name="Giraud T."/>
            <person name="Gonzalez C."/>
            <person name="Grossetete S."/>
            <person name="Guldener U."/>
            <person name="Henrissat B."/>
            <person name="Howlett B.J."/>
            <person name="Kodira C."/>
            <person name="Kretschmer M."/>
            <person name="Lappartient A."/>
            <person name="Leroch M."/>
            <person name="Levis C."/>
            <person name="Mauceli E."/>
            <person name="Neuveglise C."/>
            <person name="Oeser B."/>
            <person name="Pearson M."/>
            <person name="Poulain J."/>
            <person name="Poussereau N."/>
            <person name="Quesneville H."/>
            <person name="Rascle C."/>
            <person name="Schumacher J."/>
            <person name="Segurens B."/>
            <person name="Sexton A."/>
            <person name="Silva E."/>
            <person name="Sirven C."/>
            <person name="Soanes D.M."/>
            <person name="Talbot N.J."/>
            <person name="Templeton M."/>
            <person name="Yandava C."/>
            <person name="Yarden O."/>
            <person name="Zeng Q."/>
            <person name="Rollins J.A."/>
            <person name="Lebrun M.H."/>
            <person name="Dickman M."/>
        </authorList>
    </citation>
    <scope>NUCLEOTIDE SEQUENCE [LARGE SCALE GENOMIC DNA]</scope>
    <source>
        <strain evidence="2">T4</strain>
    </source>
</reference>